<comment type="subcellular location">
    <subcellularLocation>
        <location evidence="1">Membrane</location>
        <topology evidence="1">Multi-pass membrane protein</topology>
    </subcellularLocation>
</comment>
<evidence type="ECO:0000256" key="8">
    <source>
        <dbReference type="ARBA" id="ARBA00023098"/>
    </source>
</evidence>
<keyword evidence="5" id="KW-0276">Fatty acid metabolism</keyword>
<evidence type="ECO:0000256" key="9">
    <source>
        <dbReference type="ARBA" id="ARBA00023136"/>
    </source>
</evidence>
<keyword evidence="4 11" id="KW-0812">Transmembrane</keyword>
<dbReference type="GO" id="GO:0016491">
    <property type="term" value="F:oxidoreductase activity"/>
    <property type="evidence" value="ECO:0007669"/>
    <property type="project" value="UniProtKB-KW"/>
</dbReference>
<feature type="transmembrane region" description="Helical" evidence="11">
    <location>
        <begin position="175"/>
        <end position="194"/>
    </location>
</feature>
<dbReference type="PROSITE" id="PS00061">
    <property type="entry name" value="ADH_SHORT"/>
    <property type="match status" value="1"/>
</dbReference>
<evidence type="ECO:0000313" key="12">
    <source>
        <dbReference type="EnsemblMetazoa" id="AMIN008668-PA"/>
    </source>
</evidence>
<dbReference type="Gene3D" id="3.40.50.720">
    <property type="entry name" value="NAD(P)-binding Rossmann-like Domain"/>
    <property type="match status" value="1"/>
</dbReference>
<dbReference type="Proteomes" id="UP000075920">
    <property type="component" value="Unassembled WGS sequence"/>
</dbReference>
<dbReference type="InterPro" id="IPR020904">
    <property type="entry name" value="Sc_DH/Rdtase_CS"/>
</dbReference>
<feature type="transmembrane region" description="Helical" evidence="11">
    <location>
        <begin position="122"/>
        <end position="140"/>
    </location>
</feature>
<dbReference type="VEuPathDB" id="VectorBase:AMIN008668"/>
<organism evidence="12 13">
    <name type="scientific">Anopheles minimus</name>
    <dbReference type="NCBI Taxonomy" id="112268"/>
    <lineage>
        <taxon>Eukaryota</taxon>
        <taxon>Metazoa</taxon>
        <taxon>Ecdysozoa</taxon>
        <taxon>Arthropoda</taxon>
        <taxon>Hexapoda</taxon>
        <taxon>Insecta</taxon>
        <taxon>Pterygota</taxon>
        <taxon>Neoptera</taxon>
        <taxon>Endopterygota</taxon>
        <taxon>Diptera</taxon>
        <taxon>Nematocera</taxon>
        <taxon>Culicoidea</taxon>
        <taxon>Culicidae</taxon>
        <taxon>Anophelinae</taxon>
        <taxon>Anopheles</taxon>
    </lineage>
</organism>
<dbReference type="PRINTS" id="PR00081">
    <property type="entry name" value="GDHRDH"/>
</dbReference>
<dbReference type="InterPro" id="IPR030457">
    <property type="entry name" value="ELO_CS"/>
</dbReference>
<dbReference type="Pfam" id="PF01151">
    <property type="entry name" value="ELO"/>
    <property type="match status" value="1"/>
</dbReference>
<feature type="transmembrane region" description="Helical" evidence="11">
    <location>
        <begin position="235"/>
        <end position="256"/>
    </location>
</feature>
<evidence type="ECO:0000256" key="1">
    <source>
        <dbReference type="ARBA" id="ARBA00004141"/>
    </source>
</evidence>
<evidence type="ECO:0000256" key="7">
    <source>
        <dbReference type="ARBA" id="ARBA00023002"/>
    </source>
</evidence>
<name>A0A182WE72_9DIPT</name>
<dbReference type="InterPro" id="IPR053011">
    <property type="entry name" value="SDR_family_member_7"/>
</dbReference>
<feature type="transmembrane region" description="Helical" evidence="11">
    <location>
        <begin position="68"/>
        <end position="92"/>
    </location>
</feature>
<keyword evidence="7" id="KW-0560">Oxidoreductase</keyword>
<feature type="transmembrane region" description="Helical" evidence="11">
    <location>
        <begin position="318"/>
        <end position="341"/>
    </location>
</feature>
<evidence type="ECO:0000256" key="3">
    <source>
        <dbReference type="ARBA" id="ARBA00022679"/>
    </source>
</evidence>
<dbReference type="STRING" id="112268.A0A182WE72"/>
<dbReference type="InterPro" id="IPR002347">
    <property type="entry name" value="SDR_fam"/>
</dbReference>
<dbReference type="SUPFAM" id="SSF51735">
    <property type="entry name" value="NAD(P)-binding Rossmann-fold domains"/>
    <property type="match status" value="1"/>
</dbReference>
<evidence type="ECO:0000256" key="2">
    <source>
        <dbReference type="ARBA" id="ARBA00022516"/>
    </source>
</evidence>
<dbReference type="PROSITE" id="PS01188">
    <property type="entry name" value="ELO"/>
    <property type="match status" value="1"/>
</dbReference>
<evidence type="ECO:0000256" key="4">
    <source>
        <dbReference type="ARBA" id="ARBA00022692"/>
    </source>
</evidence>
<keyword evidence="13" id="KW-1185">Reference proteome</keyword>
<dbReference type="PANTHER" id="PTHR44269:SF1">
    <property type="entry name" value="DEHYDROGENASE_REDUCTASE SDR FAMILY MEMBER 7"/>
    <property type="match status" value="1"/>
</dbReference>
<dbReference type="EnsemblMetazoa" id="AMIN008668-RA">
    <property type="protein sequence ID" value="AMIN008668-PA"/>
    <property type="gene ID" value="AMIN008668"/>
</dbReference>
<evidence type="ECO:0000256" key="11">
    <source>
        <dbReference type="SAM" id="Phobius"/>
    </source>
</evidence>
<dbReference type="Pfam" id="PF00106">
    <property type="entry name" value="adh_short"/>
    <property type="match status" value="1"/>
</dbReference>
<dbReference type="GO" id="GO:0006633">
    <property type="term" value="P:fatty acid biosynthetic process"/>
    <property type="evidence" value="ECO:0007669"/>
    <property type="project" value="UniProtKB-KW"/>
</dbReference>
<dbReference type="AlphaFoldDB" id="A0A182WE72"/>
<dbReference type="InterPro" id="IPR036291">
    <property type="entry name" value="NAD(P)-bd_dom_sf"/>
</dbReference>
<protein>
    <submittedName>
        <fullName evidence="12">Uncharacterized protein</fullName>
    </submittedName>
</protein>
<keyword evidence="3" id="KW-0808">Transferase</keyword>
<dbReference type="InterPro" id="IPR002076">
    <property type="entry name" value="ELO_fam"/>
</dbReference>
<accession>A0A182WE72</accession>
<keyword evidence="9 11" id="KW-0472">Membrane</keyword>
<evidence type="ECO:0000313" key="13">
    <source>
        <dbReference type="Proteomes" id="UP000075920"/>
    </source>
</evidence>
<dbReference type="PANTHER" id="PTHR44269">
    <property type="entry name" value="DEHYDROGENASE/REDUCTASE SDR FAMILY MEMBER 7-RELATED"/>
    <property type="match status" value="1"/>
</dbReference>
<reference evidence="12" key="2">
    <citation type="submission" date="2020-05" db="UniProtKB">
        <authorList>
            <consortium name="EnsemblMetazoa"/>
        </authorList>
    </citation>
    <scope>IDENTIFICATION</scope>
    <source>
        <strain evidence="12">MINIMUS1</strain>
    </source>
</reference>
<keyword evidence="8" id="KW-0443">Lipid metabolism</keyword>
<keyword evidence="6 11" id="KW-1133">Transmembrane helix</keyword>
<reference evidence="13" key="1">
    <citation type="submission" date="2013-03" db="EMBL/GenBank/DDBJ databases">
        <title>The Genome Sequence of Anopheles minimus MINIMUS1.</title>
        <authorList>
            <consortium name="The Broad Institute Genomics Platform"/>
            <person name="Neafsey D.E."/>
            <person name="Walton C."/>
            <person name="Walker B."/>
            <person name="Young S.K."/>
            <person name="Zeng Q."/>
            <person name="Gargeya S."/>
            <person name="Fitzgerald M."/>
            <person name="Haas B."/>
            <person name="Abouelleil A."/>
            <person name="Allen A.W."/>
            <person name="Alvarado L."/>
            <person name="Arachchi H.M."/>
            <person name="Berlin A.M."/>
            <person name="Chapman S.B."/>
            <person name="Gainer-Dewar J."/>
            <person name="Goldberg J."/>
            <person name="Griggs A."/>
            <person name="Gujja S."/>
            <person name="Hansen M."/>
            <person name="Howarth C."/>
            <person name="Imamovic A."/>
            <person name="Ireland A."/>
            <person name="Larimer J."/>
            <person name="McCowan C."/>
            <person name="Murphy C."/>
            <person name="Pearson M."/>
            <person name="Poon T.W."/>
            <person name="Priest M."/>
            <person name="Roberts A."/>
            <person name="Saif S."/>
            <person name="Shea T."/>
            <person name="Sisk P."/>
            <person name="Sykes S."/>
            <person name="Wortman J."/>
            <person name="Nusbaum C."/>
            <person name="Birren B."/>
        </authorList>
    </citation>
    <scope>NUCLEOTIDE SEQUENCE [LARGE SCALE GENOMIC DNA]</scope>
    <source>
        <strain evidence="13">MINIMUS1</strain>
    </source>
</reference>
<feature type="transmembrane region" description="Helical" evidence="11">
    <location>
        <begin position="152"/>
        <end position="169"/>
    </location>
</feature>
<evidence type="ECO:0000256" key="10">
    <source>
        <dbReference type="ARBA" id="ARBA00023160"/>
    </source>
</evidence>
<proteinExistence type="predicted"/>
<sequence length="637" mass="72958">MTSSNISESIPFYDVFGYYEWTLTLADPRTKGWPMVDSPIPTLTGVCIYLFIVWIGPKIMRDRKPFDLTTFLVPYNLAMALLNLYICLQLFIGSTMRRYSYICEPCRQSFHPMELRIVDAVWWYYFSKVLEFSDTFFFILRKKDNQLTFLHVYHHSTMFSFWWIGIKWVPSGSTMVNSFIHVLMYTYYGLAAIGPHMNKYLWWKKYLTILQLIQFTVAMMLGINGIITGCEFPLWMHYTLIGYMISFILLFGNFYAQAYMQGKPIQQFEINCIDMGAIKNKGKKSRSLQKGVFSGVISFRGCFVCTVCAEADEEKMAFFFNFVAISFFVYHLVRLIMWAVLDSDIELFFLSKLGKPISSLRGKVVWITGASSGIGRDLAIALAKHGVKLCISARNISELLKVKQACIAISNGTLGPNDVYVLEMDMLHLNHHNDYFNMVIDHFKTVDILVNNAGRSQRAEWASINIKVDRELFELDVFAVVNLSRVALNFFARNSMKGHLVVTSSTAGLIGAPNSGTYTGAKHALHGYFEALRNEFPNVHVTMFCPGPTATNFLQECFTESPGAKYNQSVQPTDRRMTSERCGHLYALAIANKTHLSWVGTFPINFLLYIGCYYPNLKRVLLKIVGMERLQRVRDSR</sequence>
<evidence type="ECO:0000256" key="6">
    <source>
        <dbReference type="ARBA" id="ARBA00022989"/>
    </source>
</evidence>
<feature type="transmembrane region" description="Helical" evidence="11">
    <location>
        <begin position="206"/>
        <end position="229"/>
    </location>
</feature>
<dbReference type="GO" id="GO:0009922">
    <property type="term" value="F:fatty acid elongase activity"/>
    <property type="evidence" value="ECO:0007669"/>
    <property type="project" value="InterPro"/>
</dbReference>
<keyword evidence="2" id="KW-0444">Lipid biosynthesis</keyword>
<keyword evidence="10" id="KW-0275">Fatty acid biosynthesis</keyword>
<feature type="transmembrane region" description="Helical" evidence="11">
    <location>
        <begin position="38"/>
        <end position="56"/>
    </location>
</feature>
<evidence type="ECO:0000256" key="5">
    <source>
        <dbReference type="ARBA" id="ARBA00022832"/>
    </source>
</evidence>
<dbReference type="GO" id="GO:0016020">
    <property type="term" value="C:membrane"/>
    <property type="evidence" value="ECO:0007669"/>
    <property type="project" value="UniProtKB-SubCell"/>
</dbReference>